<accession>A0ACC4DZZ8</accession>
<gene>
    <name evidence="1" type="ORF">ACCO45_003086</name>
</gene>
<dbReference type="Proteomes" id="UP001638806">
    <property type="component" value="Unassembled WGS sequence"/>
</dbReference>
<reference evidence="1" key="1">
    <citation type="submission" date="2024-12" db="EMBL/GenBank/DDBJ databases">
        <title>Comparative genomics and development of molecular markers within Purpureocillium lilacinum and among Purpureocillium species.</title>
        <authorList>
            <person name="Yeh Z.-Y."/>
            <person name="Ni N.-T."/>
            <person name="Lo P.-H."/>
            <person name="Mushyakhwo K."/>
            <person name="Lin C.-F."/>
            <person name="Nai Y.-S."/>
        </authorList>
    </citation>
    <scope>NUCLEOTIDE SEQUENCE</scope>
    <source>
        <strain evidence="1">NCHU-NPUST-175</strain>
    </source>
</reference>
<dbReference type="EMBL" id="JBGNUJ010000003">
    <property type="protein sequence ID" value="KAL3961563.1"/>
    <property type="molecule type" value="Genomic_DNA"/>
</dbReference>
<proteinExistence type="predicted"/>
<name>A0ACC4DZZ8_PURLI</name>
<keyword evidence="2" id="KW-1185">Reference proteome</keyword>
<protein>
    <submittedName>
        <fullName evidence="1">Uncharacterized protein</fullName>
    </submittedName>
</protein>
<evidence type="ECO:0000313" key="2">
    <source>
        <dbReference type="Proteomes" id="UP001638806"/>
    </source>
</evidence>
<sequence length="194" mass="20966">MAAGVSRLADAVGGRLRLQGFLVVVVPWFGPGSLALWTGVAPVQWVSICGAALLQATSTRMSARYRAPGSTYLGTHQCPKWPAHGFGVVSHSPMGREPLGFGFGVGLRAPAADRALADIFVNLEPRSTHERNGWPKGALKWATRRSWANATYTRGSRARCDWKCPQGAAVTQPGRREFGDGQGFARKPNRSRPR</sequence>
<comment type="caution">
    <text evidence="1">The sequence shown here is derived from an EMBL/GenBank/DDBJ whole genome shotgun (WGS) entry which is preliminary data.</text>
</comment>
<evidence type="ECO:0000313" key="1">
    <source>
        <dbReference type="EMBL" id="KAL3961563.1"/>
    </source>
</evidence>
<organism evidence="1 2">
    <name type="scientific">Purpureocillium lilacinum</name>
    <name type="common">Paecilomyces lilacinus</name>
    <dbReference type="NCBI Taxonomy" id="33203"/>
    <lineage>
        <taxon>Eukaryota</taxon>
        <taxon>Fungi</taxon>
        <taxon>Dikarya</taxon>
        <taxon>Ascomycota</taxon>
        <taxon>Pezizomycotina</taxon>
        <taxon>Sordariomycetes</taxon>
        <taxon>Hypocreomycetidae</taxon>
        <taxon>Hypocreales</taxon>
        <taxon>Ophiocordycipitaceae</taxon>
        <taxon>Purpureocillium</taxon>
    </lineage>
</organism>